<dbReference type="EMBL" id="VSRR010088039">
    <property type="protein sequence ID" value="MPC91518.1"/>
    <property type="molecule type" value="Genomic_DNA"/>
</dbReference>
<dbReference type="AlphaFoldDB" id="A0A5B7JEX3"/>
<dbReference type="Proteomes" id="UP000324222">
    <property type="component" value="Unassembled WGS sequence"/>
</dbReference>
<sequence length="71" mass="7976">MWEVLFSFRPLVTQAILSIVLPISPPKLIFSVTTKNLGIMSLHHYRTGPTSLTTSFHHVLWQKTVEGTTAV</sequence>
<evidence type="ECO:0000313" key="1">
    <source>
        <dbReference type="EMBL" id="MPC91518.1"/>
    </source>
</evidence>
<name>A0A5B7JEX3_PORTR</name>
<comment type="caution">
    <text evidence="1">The sequence shown here is derived from an EMBL/GenBank/DDBJ whole genome shotgun (WGS) entry which is preliminary data.</text>
</comment>
<organism evidence="1 2">
    <name type="scientific">Portunus trituberculatus</name>
    <name type="common">Swimming crab</name>
    <name type="synonym">Neptunus trituberculatus</name>
    <dbReference type="NCBI Taxonomy" id="210409"/>
    <lineage>
        <taxon>Eukaryota</taxon>
        <taxon>Metazoa</taxon>
        <taxon>Ecdysozoa</taxon>
        <taxon>Arthropoda</taxon>
        <taxon>Crustacea</taxon>
        <taxon>Multicrustacea</taxon>
        <taxon>Malacostraca</taxon>
        <taxon>Eumalacostraca</taxon>
        <taxon>Eucarida</taxon>
        <taxon>Decapoda</taxon>
        <taxon>Pleocyemata</taxon>
        <taxon>Brachyura</taxon>
        <taxon>Eubrachyura</taxon>
        <taxon>Portunoidea</taxon>
        <taxon>Portunidae</taxon>
        <taxon>Portuninae</taxon>
        <taxon>Portunus</taxon>
    </lineage>
</organism>
<evidence type="ECO:0000313" key="2">
    <source>
        <dbReference type="Proteomes" id="UP000324222"/>
    </source>
</evidence>
<gene>
    <name evidence="1" type="ORF">E2C01_086561</name>
</gene>
<protein>
    <submittedName>
        <fullName evidence="1">Uncharacterized protein</fullName>
    </submittedName>
</protein>
<keyword evidence="2" id="KW-1185">Reference proteome</keyword>
<accession>A0A5B7JEX3</accession>
<proteinExistence type="predicted"/>
<reference evidence="1 2" key="1">
    <citation type="submission" date="2019-05" db="EMBL/GenBank/DDBJ databases">
        <title>Another draft genome of Portunus trituberculatus and its Hox gene families provides insights of decapod evolution.</title>
        <authorList>
            <person name="Jeong J.-H."/>
            <person name="Song I."/>
            <person name="Kim S."/>
            <person name="Choi T."/>
            <person name="Kim D."/>
            <person name="Ryu S."/>
            <person name="Kim W."/>
        </authorList>
    </citation>
    <scope>NUCLEOTIDE SEQUENCE [LARGE SCALE GENOMIC DNA]</scope>
    <source>
        <tissue evidence="1">Muscle</tissue>
    </source>
</reference>